<accession>I4EUA3</accession>
<protein>
    <submittedName>
        <fullName evidence="1">Uncharacterized protein</fullName>
    </submittedName>
</protein>
<name>I4EUA3_MODI5</name>
<evidence type="ECO:0000313" key="2">
    <source>
        <dbReference type="Proteomes" id="UP000006461"/>
    </source>
</evidence>
<keyword evidence="2" id="KW-1185">Reference proteome</keyword>
<evidence type="ECO:0000313" key="1">
    <source>
        <dbReference type="EMBL" id="CCH86966.1"/>
    </source>
</evidence>
<reference evidence="1 2" key="1">
    <citation type="journal article" date="2012" name="J. Bacteriol.">
        <title>Genome Sequence of Radiation-Resistant Modestobacter marinus Strain BC501, a Representative Actinobacterium That Thrives on Calcareous Stone Surfaces.</title>
        <authorList>
            <person name="Normand P."/>
            <person name="Gury J."/>
            <person name="Pujic P."/>
            <person name="Chouaia B."/>
            <person name="Crotti E."/>
            <person name="Brusetti L."/>
            <person name="Daffonchio D."/>
            <person name="Vacherie B."/>
            <person name="Barbe V."/>
            <person name="Medigue C."/>
            <person name="Calteau A."/>
            <person name="Ghodhbane-Gtari F."/>
            <person name="Essoussi I."/>
            <person name="Nouioui I."/>
            <person name="Abbassi-Ghozzi I."/>
            <person name="Gtari M."/>
        </authorList>
    </citation>
    <scope>NUCLEOTIDE SEQUENCE [LARGE SCALE GENOMIC DNA]</scope>
    <source>
        <strain evidence="2">BC 501</strain>
    </source>
</reference>
<dbReference type="KEGG" id="mmar:MODMU_1520"/>
<dbReference type="Proteomes" id="UP000006461">
    <property type="component" value="Chromosome"/>
</dbReference>
<dbReference type="HOGENOM" id="CLU_2917576_0_0_11"/>
<dbReference type="EMBL" id="FO203431">
    <property type="protein sequence ID" value="CCH86966.1"/>
    <property type="molecule type" value="Genomic_DNA"/>
</dbReference>
<proteinExistence type="predicted"/>
<sequence length="61" mass="6260">MPTADNSVRRALRPSCVTWTCVSSSTDVRSLSTAAHTGEALAAEDPAVAELVAADVEAADD</sequence>
<gene>
    <name evidence="1" type="ordered locus">MODMU_1520</name>
</gene>
<organism evidence="1 2">
    <name type="scientific">Modestobacter italicus (strain DSM 44449 / CECT 9708 / BC 501)</name>
    <dbReference type="NCBI Taxonomy" id="2732864"/>
    <lineage>
        <taxon>Bacteria</taxon>
        <taxon>Bacillati</taxon>
        <taxon>Actinomycetota</taxon>
        <taxon>Actinomycetes</taxon>
        <taxon>Geodermatophilales</taxon>
        <taxon>Geodermatophilaceae</taxon>
        <taxon>Modestobacter</taxon>
    </lineage>
</organism>
<dbReference type="AlphaFoldDB" id="I4EUA3"/>